<gene>
    <name evidence="6" type="ORF">CU100_15405</name>
</gene>
<dbReference type="Pfam" id="PF00126">
    <property type="entry name" value="HTH_1"/>
    <property type="match status" value="1"/>
</dbReference>
<dbReference type="GO" id="GO:0003700">
    <property type="term" value="F:DNA-binding transcription factor activity"/>
    <property type="evidence" value="ECO:0007669"/>
    <property type="project" value="InterPro"/>
</dbReference>
<dbReference type="InterPro" id="IPR050950">
    <property type="entry name" value="HTH-type_LysR_regulators"/>
</dbReference>
<protein>
    <recommendedName>
        <fullName evidence="5">HTH lysR-type domain-containing protein</fullName>
    </recommendedName>
</protein>
<evidence type="ECO:0000313" key="7">
    <source>
        <dbReference type="Proteomes" id="UP000241158"/>
    </source>
</evidence>
<evidence type="ECO:0000256" key="2">
    <source>
        <dbReference type="ARBA" id="ARBA00023015"/>
    </source>
</evidence>
<dbReference type="PANTHER" id="PTHR30419:SF8">
    <property type="entry name" value="NITROGEN ASSIMILATION TRANSCRIPTIONAL ACTIVATOR-RELATED"/>
    <property type="match status" value="1"/>
</dbReference>
<evidence type="ECO:0000256" key="1">
    <source>
        <dbReference type="ARBA" id="ARBA00009437"/>
    </source>
</evidence>
<dbReference type="Gene3D" id="3.40.190.290">
    <property type="match status" value="1"/>
</dbReference>
<keyword evidence="4" id="KW-0804">Transcription</keyword>
<dbReference type="SUPFAM" id="SSF46785">
    <property type="entry name" value="Winged helix' DNA-binding domain"/>
    <property type="match status" value="1"/>
</dbReference>
<comment type="similarity">
    <text evidence="1">Belongs to the LysR transcriptional regulatory family.</text>
</comment>
<dbReference type="FunFam" id="1.10.10.10:FF:000001">
    <property type="entry name" value="LysR family transcriptional regulator"/>
    <property type="match status" value="1"/>
</dbReference>
<evidence type="ECO:0000256" key="3">
    <source>
        <dbReference type="ARBA" id="ARBA00023125"/>
    </source>
</evidence>
<organism evidence="6 7">
    <name type="scientific">Phyllobacterium endophyticum</name>
    <dbReference type="NCBI Taxonomy" id="1149773"/>
    <lineage>
        <taxon>Bacteria</taxon>
        <taxon>Pseudomonadati</taxon>
        <taxon>Pseudomonadota</taxon>
        <taxon>Alphaproteobacteria</taxon>
        <taxon>Hyphomicrobiales</taxon>
        <taxon>Phyllobacteriaceae</taxon>
        <taxon>Phyllobacterium</taxon>
    </lineage>
</organism>
<evidence type="ECO:0000256" key="4">
    <source>
        <dbReference type="ARBA" id="ARBA00023163"/>
    </source>
</evidence>
<dbReference type="Pfam" id="PF03466">
    <property type="entry name" value="LysR_substrate"/>
    <property type="match status" value="1"/>
</dbReference>
<evidence type="ECO:0000313" key="6">
    <source>
        <dbReference type="EMBL" id="PSH56733.1"/>
    </source>
</evidence>
<reference evidence="7" key="1">
    <citation type="submission" date="2017-11" db="EMBL/GenBank/DDBJ databases">
        <authorList>
            <person name="Kuznetsova I."/>
            <person name="Sazanova A."/>
            <person name="Chirak E."/>
            <person name="Safronova V."/>
            <person name="Willems A."/>
        </authorList>
    </citation>
    <scope>NUCLEOTIDE SEQUENCE [LARGE SCALE GENOMIC DNA]</scope>
    <source>
        <strain evidence="7">PEPV15</strain>
    </source>
</reference>
<dbReference type="SUPFAM" id="SSF53850">
    <property type="entry name" value="Periplasmic binding protein-like II"/>
    <property type="match status" value="1"/>
</dbReference>
<dbReference type="InterPro" id="IPR036390">
    <property type="entry name" value="WH_DNA-bd_sf"/>
</dbReference>
<feature type="domain" description="HTH lysR-type" evidence="5">
    <location>
        <begin position="15"/>
        <end position="72"/>
    </location>
</feature>
<dbReference type="PANTHER" id="PTHR30419">
    <property type="entry name" value="HTH-TYPE TRANSCRIPTIONAL REGULATOR YBHD"/>
    <property type="match status" value="1"/>
</dbReference>
<keyword evidence="7" id="KW-1185">Reference proteome</keyword>
<dbReference type="PRINTS" id="PR00039">
    <property type="entry name" value="HTHLYSR"/>
</dbReference>
<dbReference type="InterPro" id="IPR005119">
    <property type="entry name" value="LysR_subst-bd"/>
</dbReference>
<dbReference type="PROSITE" id="PS50931">
    <property type="entry name" value="HTH_LYSR"/>
    <property type="match status" value="1"/>
</dbReference>
<dbReference type="AlphaFoldDB" id="A0A2P7ARE8"/>
<dbReference type="InterPro" id="IPR000847">
    <property type="entry name" value="LysR_HTH_N"/>
</dbReference>
<dbReference type="GO" id="GO:0005829">
    <property type="term" value="C:cytosol"/>
    <property type="evidence" value="ECO:0007669"/>
    <property type="project" value="TreeGrafter"/>
</dbReference>
<name>A0A2P7ARE8_9HYPH</name>
<dbReference type="Proteomes" id="UP000241158">
    <property type="component" value="Unassembled WGS sequence"/>
</dbReference>
<keyword evidence="3" id="KW-0238">DNA-binding</keyword>
<dbReference type="Gene3D" id="1.10.10.10">
    <property type="entry name" value="Winged helix-like DNA-binding domain superfamily/Winged helix DNA-binding domain"/>
    <property type="match status" value="1"/>
</dbReference>
<accession>A0A2P7ARE8</accession>
<sequence>MEALRNQRVPTRRPLDLRQLTYFLRVAERKSITLAAEELNVAQPTLTKSMRLLEEELGSQLFCRLPRGVELTEAGKHLVRHAQGIKVQMAEARSELNSLQKGDSGTVTIGAGPAWLRRHLPEAIARSIATRPELRINIYDGFDEALFRKLRRGEVDFVVSETPSQNAGDLDVEVLTSIDVCVIARKGHPLAHRKSISLVELLAYPWVLPFAVTRARQRLDAQFMLRNVSPPEPAVETDSLAFMISMVRCSDALSYTTSTAVTNPEGAGLVILPITALTCERDAGIVRRKDSWVSPAAAIVIQAIRSISAEDPHN</sequence>
<proteinExistence type="inferred from homology"/>
<dbReference type="InterPro" id="IPR036388">
    <property type="entry name" value="WH-like_DNA-bd_sf"/>
</dbReference>
<dbReference type="EMBL" id="PGGN01000003">
    <property type="protein sequence ID" value="PSH56733.1"/>
    <property type="molecule type" value="Genomic_DNA"/>
</dbReference>
<keyword evidence="2" id="KW-0805">Transcription regulation</keyword>
<comment type="caution">
    <text evidence="6">The sequence shown here is derived from an EMBL/GenBank/DDBJ whole genome shotgun (WGS) entry which is preliminary data.</text>
</comment>
<evidence type="ECO:0000259" key="5">
    <source>
        <dbReference type="PROSITE" id="PS50931"/>
    </source>
</evidence>
<dbReference type="GO" id="GO:0003677">
    <property type="term" value="F:DNA binding"/>
    <property type="evidence" value="ECO:0007669"/>
    <property type="project" value="UniProtKB-KW"/>
</dbReference>